<keyword evidence="1" id="KW-0175">Coiled coil</keyword>
<keyword evidence="3" id="KW-1185">Reference proteome</keyword>
<evidence type="ECO:0000313" key="3">
    <source>
        <dbReference type="Proteomes" id="UP000243217"/>
    </source>
</evidence>
<comment type="caution">
    <text evidence="2">The sequence shown here is derived from an EMBL/GenBank/DDBJ whole genome shotgun (WGS) entry which is preliminary data.</text>
</comment>
<dbReference type="OrthoDB" id="2383523at2759"/>
<reference evidence="2 3" key="1">
    <citation type="journal article" date="2014" name="Genome Biol. Evol.">
        <title>The secreted proteins of Achlya hypogyna and Thraustotheca clavata identify the ancestral oomycete secretome and reveal gene acquisitions by horizontal gene transfer.</title>
        <authorList>
            <person name="Misner I."/>
            <person name="Blouin N."/>
            <person name="Leonard G."/>
            <person name="Richards T.A."/>
            <person name="Lane C.E."/>
        </authorList>
    </citation>
    <scope>NUCLEOTIDE SEQUENCE [LARGE SCALE GENOMIC DNA]</scope>
    <source>
        <strain evidence="2 3">ATCC 34112</strain>
    </source>
</reference>
<dbReference type="Proteomes" id="UP000243217">
    <property type="component" value="Unassembled WGS sequence"/>
</dbReference>
<evidence type="ECO:0000313" key="2">
    <source>
        <dbReference type="EMBL" id="OQS01228.1"/>
    </source>
</evidence>
<proteinExistence type="predicted"/>
<sequence>MVDDGLKMVLMDICVEITHYSTTYEHLRKKHKTLKAQIVGLQKQLHSRKSELYLDTRINERQEQKEQEWEAQMEEGKNELEQLEGKISTIQLEIEGLDEEIVLGDERAAIDQTLLAGENETLEELLQLRAEEKNDLLAALDALKRKREQQVAKSEKVETSQSAELVRLKSKRDALKKSIMAQEQNVEDDVPTDRVSVEARTKELTEALRQAQEKLNSESSTLMELKSKMQLIVEKATNVVAPGSVSHTAAVLLHLLDLKKGEMTMTELKSEAMRLVQADSTLVVRSIYALVGSALIQIDRTQAESIVTSLII</sequence>
<evidence type="ECO:0000256" key="1">
    <source>
        <dbReference type="SAM" id="Coils"/>
    </source>
</evidence>
<name>A0A1V9ZT78_9STRA</name>
<organism evidence="2 3">
    <name type="scientific">Thraustotheca clavata</name>
    <dbReference type="NCBI Taxonomy" id="74557"/>
    <lineage>
        <taxon>Eukaryota</taxon>
        <taxon>Sar</taxon>
        <taxon>Stramenopiles</taxon>
        <taxon>Oomycota</taxon>
        <taxon>Saprolegniomycetes</taxon>
        <taxon>Saprolegniales</taxon>
        <taxon>Achlyaceae</taxon>
        <taxon>Thraustotheca</taxon>
    </lineage>
</organism>
<dbReference type="AlphaFoldDB" id="A0A1V9ZT78"/>
<protein>
    <submittedName>
        <fullName evidence="2">Uncharacterized protein</fullName>
    </submittedName>
</protein>
<feature type="coiled-coil region" evidence="1">
    <location>
        <begin position="24"/>
        <end position="228"/>
    </location>
</feature>
<gene>
    <name evidence="2" type="ORF">THRCLA_05769</name>
</gene>
<dbReference type="EMBL" id="JNBS01001669">
    <property type="protein sequence ID" value="OQS01228.1"/>
    <property type="molecule type" value="Genomic_DNA"/>
</dbReference>
<accession>A0A1V9ZT78</accession>